<feature type="transmembrane region" description="Helical" evidence="1">
    <location>
        <begin position="46"/>
        <end position="66"/>
    </location>
</feature>
<dbReference type="EMBL" id="JH597948">
    <property type="status" value="NOT_ANNOTATED_CDS"/>
    <property type="molecule type" value="Genomic_DNA"/>
</dbReference>
<feature type="transmembrane region" description="Helical" evidence="1">
    <location>
        <begin position="21"/>
        <end position="40"/>
    </location>
</feature>
<dbReference type="InParanoid" id="M4C691"/>
<dbReference type="VEuPathDB" id="FungiDB:HpaG814623"/>
<name>M4C691_HYAAE</name>
<dbReference type="EnsemblProtists" id="HpaT814623">
    <property type="protein sequence ID" value="HpaP814623"/>
    <property type="gene ID" value="HpaG814623"/>
</dbReference>
<dbReference type="HOGENOM" id="CLU_1499063_0_0_1"/>
<keyword evidence="1" id="KW-1133">Transmembrane helix</keyword>
<evidence type="ECO:0000313" key="3">
    <source>
        <dbReference type="Proteomes" id="UP000011713"/>
    </source>
</evidence>
<proteinExistence type="predicted"/>
<reference evidence="3" key="1">
    <citation type="journal article" date="2010" name="Science">
        <title>Signatures of adaptation to obligate biotrophy in the Hyaloperonospora arabidopsidis genome.</title>
        <authorList>
            <person name="Baxter L."/>
            <person name="Tripathy S."/>
            <person name="Ishaque N."/>
            <person name="Boot N."/>
            <person name="Cabral A."/>
            <person name="Kemen E."/>
            <person name="Thines M."/>
            <person name="Ah-Fong A."/>
            <person name="Anderson R."/>
            <person name="Badejoko W."/>
            <person name="Bittner-Eddy P."/>
            <person name="Boore J.L."/>
            <person name="Chibucos M.C."/>
            <person name="Coates M."/>
            <person name="Dehal P."/>
            <person name="Delehaunty K."/>
            <person name="Dong S."/>
            <person name="Downton P."/>
            <person name="Dumas B."/>
            <person name="Fabro G."/>
            <person name="Fronick C."/>
            <person name="Fuerstenberg S.I."/>
            <person name="Fulton L."/>
            <person name="Gaulin E."/>
            <person name="Govers F."/>
            <person name="Hughes L."/>
            <person name="Humphray S."/>
            <person name="Jiang R.H."/>
            <person name="Judelson H."/>
            <person name="Kamoun S."/>
            <person name="Kyung K."/>
            <person name="Meijer H."/>
            <person name="Minx P."/>
            <person name="Morris P."/>
            <person name="Nelson J."/>
            <person name="Phuntumart V."/>
            <person name="Qutob D."/>
            <person name="Rehmany A."/>
            <person name="Rougon-Cardoso A."/>
            <person name="Ryden P."/>
            <person name="Torto-Alalibo T."/>
            <person name="Studholme D."/>
            <person name="Wang Y."/>
            <person name="Win J."/>
            <person name="Wood J."/>
            <person name="Clifton S.W."/>
            <person name="Rogers J."/>
            <person name="Van den Ackerveken G."/>
            <person name="Jones J.D."/>
            <person name="McDowell J.M."/>
            <person name="Beynon J."/>
            <person name="Tyler B.M."/>
        </authorList>
    </citation>
    <scope>NUCLEOTIDE SEQUENCE [LARGE SCALE GENOMIC DNA]</scope>
    <source>
        <strain evidence="3">Emoy2</strain>
    </source>
</reference>
<feature type="transmembrane region" description="Helical" evidence="1">
    <location>
        <begin position="114"/>
        <end position="134"/>
    </location>
</feature>
<dbReference type="Proteomes" id="UP000011713">
    <property type="component" value="Unassembled WGS sequence"/>
</dbReference>
<evidence type="ECO:0000313" key="2">
    <source>
        <dbReference type="EnsemblProtists" id="HpaP814623"/>
    </source>
</evidence>
<dbReference type="AlphaFoldDB" id="M4C691"/>
<evidence type="ECO:0008006" key="4">
    <source>
        <dbReference type="Google" id="ProtNLM"/>
    </source>
</evidence>
<sequence length="180" mass="19737">MHHVEQTYTDQNARTVFLSEFLSLLSAIALGINLLLTPLIHRYLGVVGGLMVQPVLLGMASLAYLVHIDLRMAMAMKLTDRGLSYSINRASRELLYVGADAARIFKVKAWIDMVGYRTFKIVGNVAIIGISALPDRFGDYMLGGVVLSICVAWALAVWALRSTRRAPPNARPIGDAMPHA</sequence>
<reference evidence="2" key="2">
    <citation type="submission" date="2015-06" db="UniProtKB">
        <authorList>
            <consortium name="EnsemblProtists"/>
        </authorList>
    </citation>
    <scope>IDENTIFICATION</scope>
    <source>
        <strain evidence="2">Emoy2</strain>
    </source>
</reference>
<keyword evidence="3" id="KW-1185">Reference proteome</keyword>
<feature type="transmembrane region" description="Helical" evidence="1">
    <location>
        <begin position="140"/>
        <end position="160"/>
    </location>
</feature>
<keyword evidence="1" id="KW-0812">Transmembrane</keyword>
<accession>M4C691</accession>
<evidence type="ECO:0000256" key="1">
    <source>
        <dbReference type="SAM" id="Phobius"/>
    </source>
</evidence>
<protein>
    <recommendedName>
        <fullName evidence="4">ADP,ATP carrier protein</fullName>
    </recommendedName>
</protein>
<organism evidence="2 3">
    <name type="scientific">Hyaloperonospora arabidopsidis (strain Emoy2)</name>
    <name type="common">Downy mildew agent</name>
    <name type="synonym">Peronospora arabidopsidis</name>
    <dbReference type="NCBI Taxonomy" id="559515"/>
    <lineage>
        <taxon>Eukaryota</taxon>
        <taxon>Sar</taxon>
        <taxon>Stramenopiles</taxon>
        <taxon>Oomycota</taxon>
        <taxon>Peronosporomycetes</taxon>
        <taxon>Peronosporales</taxon>
        <taxon>Peronosporaceae</taxon>
        <taxon>Hyaloperonospora</taxon>
    </lineage>
</organism>
<keyword evidence="1" id="KW-0472">Membrane</keyword>